<feature type="non-terminal residue" evidence="1">
    <location>
        <position position="1"/>
    </location>
</feature>
<dbReference type="EMBL" id="CAUYUJ010014993">
    <property type="protein sequence ID" value="CAK0848613.1"/>
    <property type="molecule type" value="Genomic_DNA"/>
</dbReference>
<gene>
    <name evidence="1" type="ORF">PCOR1329_LOCUS41505</name>
</gene>
<name>A0ABN9TRL4_9DINO</name>
<accession>A0ABN9TRL4</accession>
<proteinExistence type="predicted"/>
<feature type="non-terminal residue" evidence="1">
    <location>
        <position position="227"/>
    </location>
</feature>
<comment type="caution">
    <text evidence="1">The sequence shown here is derived from an EMBL/GenBank/DDBJ whole genome shotgun (WGS) entry which is preliminary data.</text>
</comment>
<evidence type="ECO:0000313" key="1">
    <source>
        <dbReference type="EMBL" id="CAK0848613.1"/>
    </source>
</evidence>
<protein>
    <submittedName>
        <fullName evidence="1">Uncharacterized protein</fullName>
    </submittedName>
</protein>
<dbReference type="Proteomes" id="UP001189429">
    <property type="component" value="Unassembled WGS sequence"/>
</dbReference>
<evidence type="ECO:0000313" key="2">
    <source>
        <dbReference type="Proteomes" id="UP001189429"/>
    </source>
</evidence>
<organism evidence="1 2">
    <name type="scientific">Prorocentrum cordatum</name>
    <dbReference type="NCBI Taxonomy" id="2364126"/>
    <lineage>
        <taxon>Eukaryota</taxon>
        <taxon>Sar</taxon>
        <taxon>Alveolata</taxon>
        <taxon>Dinophyceae</taxon>
        <taxon>Prorocentrales</taxon>
        <taxon>Prorocentraceae</taxon>
        <taxon>Prorocentrum</taxon>
    </lineage>
</organism>
<reference evidence="1" key="1">
    <citation type="submission" date="2023-10" db="EMBL/GenBank/DDBJ databases">
        <authorList>
            <person name="Chen Y."/>
            <person name="Shah S."/>
            <person name="Dougan E. K."/>
            <person name="Thang M."/>
            <person name="Chan C."/>
        </authorList>
    </citation>
    <scope>NUCLEOTIDE SEQUENCE [LARGE SCALE GENOMIC DNA]</scope>
</reference>
<keyword evidence="2" id="KW-1185">Reference proteome</keyword>
<sequence length="227" mass="24266">EPGGGAAVPVSAQSHKLKWSQDAAIGNGGDVGVILCHRVQQLHEDYLERHCPVLVESLGAKARCDRAFAAKEDGEGQNIEVQQLRTGSGARRPKMENHHCEQSQTPKLVHEALRAGSCHSTFSRGAQSRETAVPGCWGHGQIGGFSREVLDVPFGSVGGRAARGALSRDLSENASRCEAEPAATYLQLHRSSEIRSEVGGLARNIAWKCACGPWIGSGPREVDMLRG</sequence>